<proteinExistence type="inferred from homology"/>
<reference evidence="9 10" key="1">
    <citation type="submission" date="2014-02" db="EMBL/GenBank/DDBJ databases">
        <authorList>
            <person name="Genoscope - CEA"/>
        </authorList>
    </citation>
    <scope>NUCLEOTIDE SEQUENCE [LARGE SCALE GENOMIC DNA]</scope>
    <source>
        <strain evidence="9 10">PCC 8005</strain>
    </source>
</reference>
<keyword evidence="5 6" id="KW-0238">DNA-binding</keyword>
<feature type="compositionally biased region" description="Polar residues" evidence="7">
    <location>
        <begin position="344"/>
        <end position="353"/>
    </location>
</feature>
<evidence type="ECO:0000256" key="7">
    <source>
        <dbReference type="SAM" id="MobiDB-lite"/>
    </source>
</evidence>
<feature type="coiled-coil region" evidence="6">
    <location>
        <begin position="191"/>
        <end position="249"/>
    </location>
</feature>
<dbReference type="SUPFAM" id="SSF75553">
    <property type="entry name" value="Smc hinge domain"/>
    <property type="match status" value="1"/>
</dbReference>
<protein>
    <recommendedName>
        <fullName evidence="6">Chromosome partition protein Smc</fullName>
    </recommendedName>
</protein>
<dbReference type="SMART" id="SM00968">
    <property type="entry name" value="SMC_hinge"/>
    <property type="match status" value="1"/>
</dbReference>
<comment type="similarity">
    <text evidence="6">Belongs to the SMC family.</text>
</comment>
<dbReference type="CDD" id="cd03278">
    <property type="entry name" value="ABC_SMC_barmotin"/>
    <property type="match status" value="1"/>
</dbReference>
<dbReference type="GO" id="GO:0007059">
    <property type="term" value="P:chromosome segregation"/>
    <property type="evidence" value="ECO:0007669"/>
    <property type="project" value="UniProtKB-UniRule"/>
</dbReference>
<feature type="domain" description="SMC hinge" evidence="8">
    <location>
        <begin position="546"/>
        <end position="664"/>
    </location>
</feature>
<dbReference type="PANTHER" id="PTHR43977">
    <property type="entry name" value="STRUCTURAL MAINTENANCE OF CHROMOSOMES PROTEIN 3"/>
    <property type="match status" value="1"/>
</dbReference>
<dbReference type="EMBL" id="FO818640">
    <property type="protein sequence ID" value="CDM93434.1"/>
    <property type="molecule type" value="Genomic_DNA"/>
</dbReference>
<dbReference type="InterPro" id="IPR011890">
    <property type="entry name" value="SMC_prok"/>
</dbReference>
<dbReference type="GO" id="GO:0016887">
    <property type="term" value="F:ATP hydrolysis activity"/>
    <property type="evidence" value="ECO:0007669"/>
    <property type="project" value="InterPro"/>
</dbReference>
<dbReference type="InterPro" id="IPR024704">
    <property type="entry name" value="SMC"/>
</dbReference>
<dbReference type="Gene3D" id="1.20.1060.20">
    <property type="match status" value="1"/>
</dbReference>
<comment type="subcellular location">
    <subcellularLocation>
        <location evidence="6">Cytoplasm</location>
    </subcellularLocation>
</comment>
<feature type="compositionally biased region" description="Basic and acidic residues" evidence="7">
    <location>
        <begin position="371"/>
        <end position="388"/>
    </location>
</feature>
<comment type="subunit">
    <text evidence="6">Homodimer.</text>
</comment>
<gene>
    <name evidence="6" type="primary">smc</name>
    <name evidence="9" type="ORF">ARTHRO_11107</name>
</gene>
<evidence type="ECO:0000256" key="3">
    <source>
        <dbReference type="ARBA" id="ARBA00022840"/>
    </source>
</evidence>
<evidence type="ECO:0000313" key="9">
    <source>
        <dbReference type="EMBL" id="CDM93434.1"/>
    </source>
</evidence>
<dbReference type="Gene3D" id="3.40.50.300">
    <property type="entry name" value="P-loop containing nucleotide triphosphate hydrolases"/>
    <property type="match status" value="2"/>
</dbReference>
<evidence type="ECO:0000256" key="6">
    <source>
        <dbReference type="HAMAP-Rule" id="MF_01894"/>
    </source>
</evidence>
<dbReference type="GO" id="GO:0005524">
    <property type="term" value="F:ATP binding"/>
    <property type="evidence" value="ECO:0007669"/>
    <property type="project" value="UniProtKB-UniRule"/>
</dbReference>
<feature type="coiled-coil region" evidence="6">
    <location>
        <begin position="703"/>
        <end position="952"/>
    </location>
</feature>
<dbReference type="Proteomes" id="UP000032946">
    <property type="component" value="Chromosome"/>
</dbReference>
<accession>A0A9P1NY40</accession>
<comment type="domain">
    <text evidence="6">Contains large globular domains required for ATP hydrolysis at each terminus and a third globular domain forming a flexible hinge near the middle of the molecule. These domains are separated by coiled-coil structures.</text>
</comment>
<keyword evidence="2 6" id="KW-0547">Nucleotide-binding</keyword>
<feature type="region of interest" description="Disordered" evidence="7">
    <location>
        <begin position="425"/>
        <end position="453"/>
    </location>
</feature>
<dbReference type="InterPro" id="IPR036277">
    <property type="entry name" value="SMC_hinge_sf"/>
</dbReference>
<keyword evidence="10" id="KW-1185">Reference proteome</keyword>
<evidence type="ECO:0000256" key="5">
    <source>
        <dbReference type="ARBA" id="ARBA00023125"/>
    </source>
</evidence>
<dbReference type="PIRSF" id="PIRSF005719">
    <property type="entry name" value="SMC"/>
    <property type="match status" value="1"/>
</dbReference>
<dbReference type="GO" id="GO:0030261">
    <property type="term" value="P:chromosome condensation"/>
    <property type="evidence" value="ECO:0007669"/>
    <property type="project" value="InterPro"/>
</dbReference>
<organism evidence="9 10">
    <name type="scientific">Limnospira indica PCC 8005</name>
    <dbReference type="NCBI Taxonomy" id="376219"/>
    <lineage>
        <taxon>Bacteria</taxon>
        <taxon>Bacillati</taxon>
        <taxon>Cyanobacteriota</taxon>
        <taxon>Cyanophyceae</taxon>
        <taxon>Oscillatoriophycideae</taxon>
        <taxon>Oscillatoriales</taxon>
        <taxon>Sirenicapillariaceae</taxon>
        <taxon>Limnospira</taxon>
    </lineage>
</organism>
<sequence length="1199" mass="135294">MVHIKRVELTNFKSFGGTTSIPLLPGFTVVSGPNGSGKSNILDALLFALGLSSSKGMRAERLPDLVNNSQSRKTTVETRVTVTFDLSDLTFAELEEEPTELEGEGETGARGLVAEGEWSVTRKLRVTKQGTYTSTYYINGEPCTQTELHEQLNRLRIYPEGYNVVLQGDVTGIITMKPRERREIIDELAGVAQFDRKIVLAREKLDTVKEREERSRIVEQELISQRDRLAKDRAQAMKYQQLKAELQEKSLWWAVLNYQTLQQQLWRYREQIEAGDRSHSELTEQFQLQQSQIKQATTTLEALNALVKAMGEEELLQLQSTLATQEAELASQQQRRRELETAAQKASEQLGQTQAAIEEHSQTLANLQAQKKTETELEQQRESDRHVAETSLNQTRREADQIANQAESWMVQQTDLHRQIEALQKSLNPQKTEQARLRERAEQLARQTQEREQALESLQGELTTHQQTLQRATSGVSEATAQVESLSRIVTAVEEDLSVQQDTLNRLLEEQRERQRKLDRLEAEQQARAEAAGTYATMAIQKAGLTGVCGLVCQLGRVEPQYQLALDIAAGGRLGHIVVEDDTVAAEAIALLKRQKAGRATFLPLNKIRPSSERMETDTLATLDGLVDLAVNLIEYDRPYHHIFVYVFGTTLVFKSLNQARRYLGQYRMVTLDGELLESSGAMTGGSSTSRSSLHFGSADNQLRAATGAIASLKERLAEIERILTRCHQAITEGTQTVKQRSAELIEAKQNLREATQQVAQVQSQIVAITTTIEQTRSQLNTAQQELSTARERLAALDSTIPAAEQQLQSDRETLAQLERTNSHTEWQQIQVRLRQQEAHLQAQETALREVQQRLGYIETTTAALGEKLAADHLRAADFQQQQQSLNQQITDTQNRITTINSQISQTRAAISQVEQRLGTAKQERDRAEAQLREMQTAQSQLEWQIQKLEETQQGRREQLNIKQQQLETQKAELPDPLPTIPEKLDLATLQREIKSLTKGMEDLEPVNMLALEEYEHTTTRLEELSQKLATLHGERTELLLRIENFTTLRRRAFQEAFDAVNQNFQTIFAELSEGDGYLQIDDPEDPFNSGLNLVAHPKGKPVQRLTSMSGGEKSLTALSFIFALQRYRPSPFYAFDEVDMFLDGANVERLAKMIKGQAEQAQFIVVSLRRPMMEASQRTIGVTQARGAYTQVLGIKLS</sequence>
<keyword evidence="1 6" id="KW-0963">Cytoplasm</keyword>
<feature type="coiled-coil region" evidence="6">
    <location>
        <begin position="1015"/>
        <end position="1042"/>
    </location>
</feature>
<dbReference type="Pfam" id="PF02463">
    <property type="entry name" value="SMC_N"/>
    <property type="match status" value="1"/>
</dbReference>
<feature type="binding site" evidence="6">
    <location>
        <begin position="33"/>
        <end position="40"/>
    </location>
    <ligand>
        <name>ATP</name>
        <dbReference type="ChEBI" id="CHEBI:30616"/>
    </ligand>
</feature>
<dbReference type="GO" id="GO:0003677">
    <property type="term" value="F:DNA binding"/>
    <property type="evidence" value="ECO:0007669"/>
    <property type="project" value="UniProtKB-UniRule"/>
</dbReference>
<evidence type="ECO:0000256" key="1">
    <source>
        <dbReference type="ARBA" id="ARBA00022490"/>
    </source>
</evidence>
<evidence type="ECO:0000256" key="4">
    <source>
        <dbReference type="ARBA" id="ARBA00023054"/>
    </source>
</evidence>
<dbReference type="InterPro" id="IPR027417">
    <property type="entry name" value="P-loop_NTPase"/>
</dbReference>
<dbReference type="HAMAP" id="MF_01894">
    <property type="entry name" value="Smc_prok"/>
    <property type="match status" value="1"/>
</dbReference>
<name>A0A9P1NY40_9CYAN</name>
<dbReference type="NCBIfam" id="TIGR02168">
    <property type="entry name" value="SMC_prok_B"/>
    <property type="match status" value="1"/>
</dbReference>
<dbReference type="Gene3D" id="1.10.287.1490">
    <property type="match status" value="1"/>
</dbReference>
<evidence type="ECO:0000256" key="2">
    <source>
        <dbReference type="ARBA" id="ARBA00022741"/>
    </source>
</evidence>
<dbReference type="GO" id="GO:0005737">
    <property type="term" value="C:cytoplasm"/>
    <property type="evidence" value="ECO:0007669"/>
    <property type="project" value="UniProtKB-SubCell"/>
</dbReference>
<dbReference type="InterPro" id="IPR003395">
    <property type="entry name" value="RecF/RecN/SMC_N"/>
</dbReference>
<dbReference type="GO" id="GO:0005694">
    <property type="term" value="C:chromosome"/>
    <property type="evidence" value="ECO:0007669"/>
    <property type="project" value="InterPro"/>
</dbReference>
<feature type="region of interest" description="Disordered" evidence="7">
    <location>
        <begin position="333"/>
        <end position="353"/>
    </location>
</feature>
<dbReference type="AlphaFoldDB" id="A0A9P1NY40"/>
<dbReference type="Gene3D" id="3.30.70.1620">
    <property type="match status" value="1"/>
</dbReference>
<dbReference type="NCBIfam" id="TIGR02169">
    <property type="entry name" value="SMC_prok_A"/>
    <property type="match status" value="1"/>
</dbReference>
<feature type="compositionally biased region" description="Basic and acidic residues" evidence="7">
    <location>
        <begin position="433"/>
        <end position="453"/>
    </location>
</feature>
<dbReference type="RefSeq" id="WP_008057476.1">
    <property type="nucleotide sequence ID" value="NZ_FO818640.1"/>
</dbReference>
<dbReference type="GO" id="GO:0006260">
    <property type="term" value="P:DNA replication"/>
    <property type="evidence" value="ECO:0007669"/>
    <property type="project" value="UniProtKB-UniRule"/>
</dbReference>
<dbReference type="SUPFAM" id="SSF57997">
    <property type="entry name" value="Tropomyosin"/>
    <property type="match status" value="2"/>
</dbReference>
<dbReference type="GO" id="GO:0007062">
    <property type="term" value="P:sister chromatid cohesion"/>
    <property type="evidence" value="ECO:0007669"/>
    <property type="project" value="InterPro"/>
</dbReference>
<feature type="coiled-coil region" evidence="6">
    <location>
        <begin position="490"/>
        <end position="528"/>
    </location>
</feature>
<feature type="region of interest" description="Disordered" evidence="7">
    <location>
        <begin position="369"/>
        <end position="396"/>
    </location>
</feature>
<evidence type="ECO:0000313" key="10">
    <source>
        <dbReference type="Proteomes" id="UP000032946"/>
    </source>
</evidence>
<dbReference type="Pfam" id="PF06470">
    <property type="entry name" value="SMC_hinge"/>
    <property type="match status" value="1"/>
</dbReference>
<evidence type="ECO:0000259" key="8">
    <source>
        <dbReference type="SMART" id="SM00968"/>
    </source>
</evidence>
<keyword evidence="4 6" id="KW-0175">Coiled coil</keyword>
<keyword evidence="3 6" id="KW-0067">ATP-binding</keyword>
<comment type="function">
    <text evidence="6">Required for chromosome condensation and partitioning.</text>
</comment>
<dbReference type="SUPFAM" id="SSF52540">
    <property type="entry name" value="P-loop containing nucleoside triphosphate hydrolases"/>
    <property type="match status" value="1"/>
</dbReference>
<dbReference type="InterPro" id="IPR010935">
    <property type="entry name" value="SMC_hinge"/>
</dbReference>